<accession>A0A0B7AX15</accession>
<protein>
    <submittedName>
        <fullName evidence="1">Uncharacterized protein</fullName>
    </submittedName>
</protein>
<organism evidence="1">
    <name type="scientific">Arion vulgaris</name>
    <dbReference type="NCBI Taxonomy" id="1028688"/>
    <lineage>
        <taxon>Eukaryota</taxon>
        <taxon>Metazoa</taxon>
        <taxon>Spiralia</taxon>
        <taxon>Lophotrochozoa</taxon>
        <taxon>Mollusca</taxon>
        <taxon>Gastropoda</taxon>
        <taxon>Heterobranchia</taxon>
        <taxon>Euthyneura</taxon>
        <taxon>Panpulmonata</taxon>
        <taxon>Eupulmonata</taxon>
        <taxon>Stylommatophora</taxon>
        <taxon>Helicina</taxon>
        <taxon>Arionoidea</taxon>
        <taxon>Arionidae</taxon>
        <taxon>Arion</taxon>
    </lineage>
</organism>
<sequence>MLNGGHTDVLVVCWLNALFTSDHKFLHKFNYKLHNLLGRFNINFCVVIQQAVAEKKKNIPPPYLH</sequence>
<evidence type="ECO:0000313" key="1">
    <source>
        <dbReference type="EMBL" id="CEK85509.1"/>
    </source>
</evidence>
<gene>
    <name evidence="1" type="primary">ORF148597</name>
</gene>
<name>A0A0B7AX15_9EUPU</name>
<dbReference type="EMBL" id="HACG01038644">
    <property type="protein sequence ID" value="CEK85509.1"/>
    <property type="molecule type" value="Transcribed_RNA"/>
</dbReference>
<reference evidence="1" key="1">
    <citation type="submission" date="2014-12" db="EMBL/GenBank/DDBJ databases">
        <title>Insight into the proteome of Arion vulgaris.</title>
        <authorList>
            <person name="Aradska J."/>
            <person name="Bulat T."/>
            <person name="Smidak R."/>
            <person name="Sarate P."/>
            <person name="Gangsoo J."/>
            <person name="Sialana F."/>
            <person name="Bilban M."/>
            <person name="Lubec G."/>
        </authorList>
    </citation>
    <scope>NUCLEOTIDE SEQUENCE</scope>
    <source>
        <tissue evidence="1">Skin</tissue>
    </source>
</reference>
<dbReference type="AlphaFoldDB" id="A0A0B7AX15"/>
<proteinExistence type="predicted"/>